<organism evidence="3 4">
    <name type="scientific">Aurantiacibacter xanthus</name>
    <dbReference type="NCBI Taxonomy" id="1784712"/>
    <lineage>
        <taxon>Bacteria</taxon>
        <taxon>Pseudomonadati</taxon>
        <taxon>Pseudomonadota</taxon>
        <taxon>Alphaproteobacteria</taxon>
        <taxon>Sphingomonadales</taxon>
        <taxon>Erythrobacteraceae</taxon>
        <taxon>Aurantiacibacter</taxon>
    </lineage>
</organism>
<keyword evidence="1" id="KW-0051">Antiviral defense</keyword>
<dbReference type="EMBL" id="QXFM01000082">
    <property type="protein sequence ID" value="RIV87030.1"/>
    <property type="molecule type" value="Genomic_DNA"/>
</dbReference>
<evidence type="ECO:0000256" key="1">
    <source>
        <dbReference type="ARBA" id="ARBA00023118"/>
    </source>
</evidence>
<evidence type="ECO:0000313" key="4">
    <source>
        <dbReference type="Proteomes" id="UP000265366"/>
    </source>
</evidence>
<dbReference type="GO" id="GO:0016779">
    <property type="term" value="F:nucleotidyltransferase activity"/>
    <property type="evidence" value="ECO:0007669"/>
    <property type="project" value="InterPro"/>
</dbReference>
<protein>
    <submittedName>
        <fullName evidence="3">Nucleotidyltransferase</fullName>
    </submittedName>
</protein>
<evidence type="ECO:0000256" key="2">
    <source>
        <dbReference type="SAM" id="MobiDB-lite"/>
    </source>
</evidence>
<dbReference type="OrthoDB" id="1118920at2"/>
<feature type="region of interest" description="Disordered" evidence="2">
    <location>
        <begin position="429"/>
        <end position="452"/>
    </location>
</feature>
<accession>A0A3A1P6A8</accession>
<dbReference type="CDD" id="cd05400">
    <property type="entry name" value="NT_2-5OAS_ClassI-CCAase"/>
    <property type="match status" value="1"/>
</dbReference>
<evidence type="ECO:0000313" key="3">
    <source>
        <dbReference type="EMBL" id="RIV87030.1"/>
    </source>
</evidence>
<proteinExistence type="predicted"/>
<keyword evidence="4" id="KW-1185">Reference proteome</keyword>
<dbReference type="Pfam" id="PF18144">
    <property type="entry name" value="SMODS"/>
    <property type="match status" value="1"/>
</dbReference>
<dbReference type="AlphaFoldDB" id="A0A3A1P6A8"/>
<gene>
    <name evidence="3" type="ORF">D2V17_09070</name>
</gene>
<dbReference type="InterPro" id="IPR006116">
    <property type="entry name" value="NT_2-5OAS_ClassI-CCAase"/>
</dbReference>
<dbReference type="RefSeq" id="WP_119592687.1">
    <property type="nucleotide sequence ID" value="NZ_QXFM01000082.1"/>
</dbReference>
<dbReference type="GO" id="GO:0051607">
    <property type="term" value="P:defense response to virus"/>
    <property type="evidence" value="ECO:0007669"/>
    <property type="project" value="UniProtKB-KW"/>
</dbReference>
<keyword evidence="3" id="KW-0808">Transferase</keyword>
<sequence>MNAKKNTEGAALQVAGTDLEFRNGAIGDATPNGRQIAHAAGANKLFSRPNALATEADILLADVLAGVQLPPSQYEVAEQRYHTLGDWVERDGSLLKGRVRRVYGQGGAAQGSSVASRATNDEFDIDAMLELDPEMDRGPAFVLDLLYHTIRGEPGSRYYKATTRCTRCVQVQYADKMHVDLTPAVLQPGTLARQSTIFHHRAEEPHNPGKRVTANPFGFTDWFKEQTPPEPMFVIAVDSARVLAKRAEVEPLPAQVGPHGMSRALASLQLIKRFRNLRYDLRDGRCPPSVLLAKLVAGFRASSPTFAAALLEHAVALRDRFAYHVSNSTHIHETNPRCEADVLTDRWPGSGYDQSLWLGDLNHLVRQLYRYVHDEVTLRERQEILAELFGEHAAGEAVRAFADRMGRAKELGESRYQKHTGKLILPTMAAATSSQGRPTPQTSFYGGTRWRE</sequence>
<dbReference type="Proteomes" id="UP000265366">
    <property type="component" value="Unassembled WGS sequence"/>
</dbReference>
<name>A0A3A1P6A8_9SPHN</name>
<comment type="caution">
    <text evidence="3">The sequence shown here is derived from an EMBL/GenBank/DDBJ whole genome shotgun (WGS) entry which is preliminary data.</text>
</comment>
<feature type="compositionally biased region" description="Polar residues" evidence="2">
    <location>
        <begin position="430"/>
        <end position="445"/>
    </location>
</feature>
<reference evidence="3 4" key="1">
    <citation type="submission" date="2018-08" db="EMBL/GenBank/DDBJ databases">
        <title>Erythrobacter zhengii sp.nov., a bacterium isolated from deep-sea sediment.</title>
        <authorList>
            <person name="Fang C."/>
            <person name="Wu Y.-H."/>
            <person name="Sun C."/>
            <person name="Wang H."/>
            <person name="Cheng H."/>
            <person name="Meng F.-X."/>
            <person name="Wang C.-S."/>
            <person name="Xu X.-W."/>
        </authorList>
    </citation>
    <scope>NUCLEOTIDE SEQUENCE [LARGE SCALE GENOMIC DNA]</scope>
    <source>
        <strain evidence="3 4">CCTCC AB 2015396</strain>
    </source>
</reference>